<dbReference type="RefSeq" id="WP_130492733.1">
    <property type="nucleotide sequence ID" value="NZ_SGXD01000002.1"/>
</dbReference>
<proteinExistence type="inferred from homology"/>
<dbReference type="SMART" id="SM00304">
    <property type="entry name" value="HAMP"/>
    <property type="match status" value="1"/>
</dbReference>
<dbReference type="AlphaFoldDB" id="A0A4Q7NT17"/>
<dbReference type="Pfam" id="PF00672">
    <property type="entry name" value="HAMP"/>
    <property type="match status" value="1"/>
</dbReference>
<name>A0A4Q7NT17_9ACTN</name>
<evidence type="ECO:0000259" key="8">
    <source>
        <dbReference type="PROSITE" id="PS50885"/>
    </source>
</evidence>
<keyword evidence="6" id="KW-0472">Membrane</keyword>
<dbReference type="InterPro" id="IPR024478">
    <property type="entry name" value="HlyB_4HB_MCP"/>
</dbReference>
<gene>
    <name evidence="9" type="ORF">EV189_2031</name>
</gene>
<comment type="caution">
    <text evidence="9">The sequence shown here is derived from an EMBL/GenBank/DDBJ whole genome shotgun (WGS) entry which is preliminary data.</text>
</comment>
<evidence type="ECO:0000256" key="3">
    <source>
        <dbReference type="ARBA" id="ARBA00023224"/>
    </source>
</evidence>
<dbReference type="Proteomes" id="UP000293638">
    <property type="component" value="Unassembled WGS sequence"/>
</dbReference>
<evidence type="ECO:0000256" key="4">
    <source>
        <dbReference type="ARBA" id="ARBA00029447"/>
    </source>
</evidence>
<feature type="domain" description="Methyl-accepting transducer" evidence="7">
    <location>
        <begin position="285"/>
        <end position="507"/>
    </location>
</feature>
<protein>
    <submittedName>
        <fullName evidence="9">Methyl-accepting chemotaxis protein</fullName>
    </submittedName>
</protein>
<dbReference type="CDD" id="cd06225">
    <property type="entry name" value="HAMP"/>
    <property type="match status" value="1"/>
</dbReference>
<evidence type="ECO:0000313" key="10">
    <source>
        <dbReference type="Proteomes" id="UP000293638"/>
    </source>
</evidence>
<feature type="domain" description="HAMP" evidence="8">
    <location>
        <begin position="221"/>
        <end position="273"/>
    </location>
</feature>
<evidence type="ECO:0000256" key="2">
    <source>
        <dbReference type="ARBA" id="ARBA00022989"/>
    </source>
</evidence>
<dbReference type="InterPro" id="IPR003660">
    <property type="entry name" value="HAMP_dom"/>
</dbReference>
<dbReference type="PROSITE" id="PS50111">
    <property type="entry name" value="CHEMOTAXIS_TRANSDUC_2"/>
    <property type="match status" value="1"/>
</dbReference>
<feature type="transmembrane region" description="Helical" evidence="6">
    <location>
        <begin position="20"/>
        <end position="39"/>
    </location>
</feature>
<dbReference type="GO" id="GO:0004888">
    <property type="term" value="F:transmembrane signaling receptor activity"/>
    <property type="evidence" value="ECO:0007669"/>
    <property type="project" value="InterPro"/>
</dbReference>
<dbReference type="GO" id="GO:0006935">
    <property type="term" value="P:chemotaxis"/>
    <property type="evidence" value="ECO:0007669"/>
    <property type="project" value="InterPro"/>
</dbReference>
<reference evidence="9 10" key="1">
    <citation type="submission" date="2019-02" db="EMBL/GenBank/DDBJ databases">
        <title>Genomic Encyclopedia of Type Strains, Phase IV (KMG-IV): sequencing the most valuable type-strain genomes for metagenomic binning, comparative biology and taxonomic classification.</title>
        <authorList>
            <person name="Goeker M."/>
        </authorList>
    </citation>
    <scope>NUCLEOTIDE SEQUENCE [LARGE SCALE GENOMIC DNA]</scope>
    <source>
        <strain evidence="9 10">DSM 45622</strain>
    </source>
</reference>
<dbReference type="Pfam" id="PF00015">
    <property type="entry name" value="MCPsignal"/>
    <property type="match status" value="1"/>
</dbReference>
<evidence type="ECO:0000313" key="9">
    <source>
        <dbReference type="EMBL" id="RZS90247.1"/>
    </source>
</evidence>
<dbReference type="Pfam" id="PF12729">
    <property type="entry name" value="4HB_MCP_1"/>
    <property type="match status" value="1"/>
</dbReference>
<dbReference type="PANTHER" id="PTHR32089">
    <property type="entry name" value="METHYL-ACCEPTING CHEMOTAXIS PROTEIN MCPB"/>
    <property type="match status" value="1"/>
</dbReference>
<dbReference type="GO" id="GO:0016020">
    <property type="term" value="C:membrane"/>
    <property type="evidence" value="ECO:0007669"/>
    <property type="project" value="InterPro"/>
</dbReference>
<dbReference type="OrthoDB" id="5194890at2"/>
<sequence>MPVSATLARLVDDRPLRVKLLAPATVATVAAGLVLAGGLQGLTSSARTTHDLYARSTVAMADLTRVRDALGDSRVAVYAFLDAAPSDRAAALADMKDSDASLDGSLTAYAHDAELDAHRRDLLASSIATMRAWRQVRDQQVVGQAQQNHWIQASDAVRGPLAKANDAFAVPLDDLVEAEIAYARVRADAAQQSTDRARLLLVLIALLGLLASSACALLVSSRVLGALRRIKATVAATEAGDLSVRCGVDSDDELGAMAASVDRSTEATARAISALRRTTEAVAAASHRLDDASSTIASSADHTSEQSRTAGAAVEGIAAELEVLASGAAQLSGGIAGIAEDASSARVVAAGGVTDSAAATESMDRLEQSSAQISQVLQLITAIAEQTNLLALNATIEAARAGDAGKGFAVVANEVKELAQQTGRATEDIAARVTAIQQDTRGASTAIERISGVIGQISGLQESISSAVGAQAVTADEMGRSAAGVRTGAEAVRGTAESVSRAAEVTRSGVGGTREAAEELRSLSDELSALVAGFVL</sequence>
<evidence type="ECO:0000256" key="1">
    <source>
        <dbReference type="ARBA" id="ARBA00022692"/>
    </source>
</evidence>
<accession>A0A4Q7NT17</accession>
<dbReference type="EMBL" id="SGXD01000002">
    <property type="protein sequence ID" value="RZS90247.1"/>
    <property type="molecule type" value="Genomic_DNA"/>
</dbReference>
<feature type="transmembrane region" description="Helical" evidence="6">
    <location>
        <begin position="199"/>
        <end position="219"/>
    </location>
</feature>
<keyword evidence="1 6" id="KW-0812">Transmembrane</keyword>
<comment type="similarity">
    <text evidence="4">Belongs to the methyl-accepting chemotaxis (MCP) protein family.</text>
</comment>
<dbReference type="PROSITE" id="PS50885">
    <property type="entry name" value="HAMP"/>
    <property type="match status" value="1"/>
</dbReference>
<dbReference type="PRINTS" id="PR00260">
    <property type="entry name" value="CHEMTRNSDUCR"/>
</dbReference>
<dbReference type="SMART" id="SM00283">
    <property type="entry name" value="MA"/>
    <property type="match status" value="1"/>
</dbReference>
<dbReference type="PANTHER" id="PTHR32089:SF112">
    <property type="entry name" value="LYSOZYME-LIKE PROTEIN-RELATED"/>
    <property type="match status" value="1"/>
</dbReference>
<dbReference type="InterPro" id="IPR004089">
    <property type="entry name" value="MCPsignal_dom"/>
</dbReference>
<dbReference type="Gene3D" id="1.10.287.950">
    <property type="entry name" value="Methyl-accepting chemotaxis protein"/>
    <property type="match status" value="1"/>
</dbReference>
<evidence type="ECO:0000256" key="6">
    <source>
        <dbReference type="SAM" id="Phobius"/>
    </source>
</evidence>
<evidence type="ECO:0000256" key="5">
    <source>
        <dbReference type="PROSITE-ProRule" id="PRU00284"/>
    </source>
</evidence>
<keyword evidence="3 5" id="KW-0807">Transducer</keyword>
<keyword evidence="2 6" id="KW-1133">Transmembrane helix</keyword>
<dbReference type="SUPFAM" id="SSF58104">
    <property type="entry name" value="Methyl-accepting chemotaxis protein (MCP) signaling domain"/>
    <property type="match status" value="1"/>
</dbReference>
<dbReference type="GO" id="GO:0007165">
    <property type="term" value="P:signal transduction"/>
    <property type="evidence" value="ECO:0007669"/>
    <property type="project" value="UniProtKB-KW"/>
</dbReference>
<organism evidence="9 10">
    <name type="scientific">Motilibacter rhizosphaerae</name>
    <dbReference type="NCBI Taxonomy" id="598652"/>
    <lineage>
        <taxon>Bacteria</taxon>
        <taxon>Bacillati</taxon>
        <taxon>Actinomycetota</taxon>
        <taxon>Actinomycetes</taxon>
        <taxon>Motilibacterales</taxon>
        <taxon>Motilibacteraceae</taxon>
        <taxon>Motilibacter</taxon>
    </lineage>
</organism>
<evidence type="ECO:0000259" key="7">
    <source>
        <dbReference type="PROSITE" id="PS50111"/>
    </source>
</evidence>
<dbReference type="InterPro" id="IPR004090">
    <property type="entry name" value="Chemotax_Me-accpt_rcpt"/>
</dbReference>
<keyword evidence="10" id="KW-1185">Reference proteome</keyword>